<gene>
    <name evidence="1" type="ORF">HX876_11960</name>
</gene>
<evidence type="ECO:0008006" key="3">
    <source>
        <dbReference type="Google" id="ProtNLM"/>
    </source>
</evidence>
<dbReference type="EMBL" id="JACAQD010000012">
    <property type="protein sequence ID" value="NWC33108.1"/>
    <property type="molecule type" value="Genomic_DNA"/>
</dbReference>
<comment type="caution">
    <text evidence="1">The sequence shown here is derived from an EMBL/GenBank/DDBJ whole genome shotgun (WGS) entry which is preliminary data.</text>
</comment>
<organism evidence="1 2">
    <name type="scientific">Pseudomonas gingeri</name>
    <dbReference type="NCBI Taxonomy" id="117681"/>
    <lineage>
        <taxon>Bacteria</taxon>
        <taxon>Pseudomonadati</taxon>
        <taxon>Pseudomonadota</taxon>
        <taxon>Gammaproteobacteria</taxon>
        <taxon>Pseudomonadales</taxon>
        <taxon>Pseudomonadaceae</taxon>
        <taxon>Pseudomonas</taxon>
    </lineage>
</organism>
<protein>
    <recommendedName>
        <fullName evidence="3">Phage tail protein</fullName>
    </recommendedName>
</protein>
<dbReference type="Proteomes" id="UP000520592">
    <property type="component" value="Unassembled WGS sequence"/>
</dbReference>
<accession>A0A7Y8CJ88</accession>
<name>A0A7Y8CJ88_9PSED</name>
<reference evidence="1 2" key="1">
    <citation type="submission" date="2020-04" db="EMBL/GenBank/DDBJ databases">
        <title>Molecular characterization of pseudomonads from Agaricus bisporus reveal novel blotch 2 pathogens in Western Europe.</title>
        <authorList>
            <person name="Taparia T."/>
            <person name="Krijger M."/>
            <person name="Haynes E."/>
            <person name="Elpinstone J.G."/>
            <person name="Noble R."/>
            <person name="Van Der Wolf J."/>
        </authorList>
    </citation>
    <scope>NUCLEOTIDE SEQUENCE [LARGE SCALE GENOMIC DNA]</scope>
    <source>
        <strain evidence="1 2">IPO3737</strain>
    </source>
</reference>
<dbReference type="RefSeq" id="WP_177063390.1">
    <property type="nucleotide sequence ID" value="NZ_JACAPS010000057.1"/>
</dbReference>
<proteinExistence type="predicted"/>
<evidence type="ECO:0000313" key="2">
    <source>
        <dbReference type="Proteomes" id="UP000520592"/>
    </source>
</evidence>
<sequence length="133" mass="15110">MMRALVKNNVVVALVSGDVDCGESLEVGSLVECGWTFLGGQFYPVSKPSEDDKKTALAETERLWRDTQLGQTQWLVARSRDEIDLGLNAALSVDQLRDVQVYRQSLRDWPASPLFPEMTERPVIPEWLIKYLR</sequence>
<dbReference type="AlphaFoldDB" id="A0A7Y8CJ88"/>
<evidence type="ECO:0000313" key="1">
    <source>
        <dbReference type="EMBL" id="NWC33108.1"/>
    </source>
</evidence>